<dbReference type="PANTHER" id="PTHR30332:SF24">
    <property type="entry name" value="SECRETIN GSPD-RELATED"/>
    <property type="match status" value="1"/>
</dbReference>
<dbReference type="GO" id="GO:0009279">
    <property type="term" value="C:cell outer membrane"/>
    <property type="evidence" value="ECO:0007669"/>
    <property type="project" value="UniProtKB-SubCell"/>
</dbReference>
<comment type="subcellular location">
    <subcellularLocation>
        <location evidence="1 10">Cell outer membrane</location>
    </subcellularLocation>
</comment>
<evidence type="ECO:0000256" key="10">
    <source>
        <dbReference type="RuleBase" id="RU004004"/>
    </source>
</evidence>
<feature type="domain" description="NolW-like" evidence="12">
    <location>
        <begin position="271"/>
        <end position="347"/>
    </location>
</feature>
<keyword evidence="9" id="KW-0998">Cell outer membrane</keyword>
<gene>
    <name evidence="14" type="primary">gspD</name>
    <name evidence="14" type="ORF">E4680_05935</name>
</gene>
<reference evidence="14 15" key="1">
    <citation type="journal article" date="2019" name="ISME J.">
        <title>Candidatus Macondimonas diazotrophica, a novel gammaproteobacterial genus dominating crude-oil-contaminated coastal sediments.</title>
        <authorList>
            <person name="Karthikeyan S."/>
            <person name="Konstantinidis K."/>
        </authorList>
    </citation>
    <scope>NUCLEOTIDE SEQUENCE [LARGE SCALE GENOMIC DNA]</scope>
    <source>
        <strain evidence="14 15">KTK01</strain>
    </source>
</reference>
<organism evidence="14 15">
    <name type="scientific">Candidatus Macondimonas diazotrophica</name>
    <dbReference type="NCBI Taxonomy" id="2305248"/>
    <lineage>
        <taxon>Bacteria</taxon>
        <taxon>Pseudomonadati</taxon>
        <taxon>Pseudomonadota</taxon>
        <taxon>Gammaproteobacteria</taxon>
        <taxon>Chromatiales</taxon>
        <taxon>Ectothiorhodospiraceae</taxon>
        <taxon>Candidatus Macondimonas</taxon>
    </lineage>
</organism>
<keyword evidence="15" id="KW-1185">Reference proteome</keyword>
<evidence type="ECO:0000256" key="2">
    <source>
        <dbReference type="ARBA" id="ARBA00006980"/>
    </source>
</evidence>
<dbReference type="PANTHER" id="PTHR30332">
    <property type="entry name" value="PROBABLE GENERAL SECRETION PATHWAY PROTEIN D"/>
    <property type="match status" value="1"/>
</dbReference>
<protein>
    <submittedName>
        <fullName evidence="14">Type II secretion system protein GspD</fullName>
    </submittedName>
</protein>
<dbReference type="GO" id="GO:0015627">
    <property type="term" value="C:type II protein secretion system complex"/>
    <property type="evidence" value="ECO:0007669"/>
    <property type="project" value="InterPro"/>
</dbReference>
<keyword evidence="5" id="KW-0812">Transmembrane</keyword>
<evidence type="ECO:0000256" key="3">
    <source>
        <dbReference type="ARBA" id="ARBA00022448"/>
    </source>
</evidence>
<dbReference type="NCBIfam" id="TIGR02517">
    <property type="entry name" value="type_II_gspD"/>
    <property type="match status" value="1"/>
</dbReference>
<evidence type="ECO:0000256" key="4">
    <source>
        <dbReference type="ARBA" id="ARBA00022452"/>
    </source>
</evidence>
<evidence type="ECO:0000259" key="13">
    <source>
        <dbReference type="Pfam" id="PF21305"/>
    </source>
</evidence>
<dbReference type="InterPro" id="IPR038591">
    <property type="entry name" value="NolW-like_sf"/>
</dbReference>
<feature type="domain" description="Type II/III secretion system secretin-like" evidence="11">
    <location>
        <begin position="444"/>
        <end position="613"/>
    </location>
</feature>
<evidence type="ECO:0000313" key="14">
    <source>
        <dbReference type="EMBL" id="TFZ82817.1"/>
    </source>
</evidence>
<sequence length="668" mass="70169">MIGKSFMTEVSRRRWAIVCVALILGFSGAGLRAQTNEPVTLNFQEAELGAVIEAIGRITGRSFVVDPRVKGRVTVISPGPLRPAEVYQIFLSVLEVNGFSAVEEGAVTKIVPDVNARQSGTPVRIGTQQPAEDGLVTQVIPLTYIPAAQLVPVLRPLVPQNGLVAAYADTNTLLISDQAANVGRLVEIVRALDRPTHNQQQVIALTQASATEVVRALKALAGEGAASQVVADERTNSVILSGDRATRARLQQLVQQLDGPRSAGGNTYVATLRYARAEQVAPIIASILGGAVAGKAADGTPAPAPGNSDRARVQAYAATNAVVITAAPDQIATGRSVIEQLDIRRPQVMVEALIVEVSADRSKEVGVQWAVSGISDGSGPAGLINFANSGLSLGTLATSLLGSRDDTGTTTGGSTDGISVGEGGTLAIGKVNGSGTDWAVLLRALLSDTDTNILSTPTLLTLDNEEAEIVVAQTVPFLTGQFTNTGASDSALNPFQTIDRQDVGLTLKIKPQINEDGTVLLKVEQEVASVEQASKARIGAVDVVTNKRAIKTNVLVDNGATIVLGGLIDDQLSEGQSRVPGLSSIPVLGALFRFDNSRVVKRNLMVFLRPTVLLMAEDNQLATHGKYEAIRQQQLRAREPVLPSRSLLPEVAPGEEMAPIEEGGGVRR</sequence>
<dbReference type="InterPro" id="IPR049371">
    <property type="entry name" value="GspD-like_N0"/>
</dbReference>
<evidence type="ECO:0000259" key="11">
    <source>
        <dbReference type="Pfam" id="PF00263"/>
    </source>
</evidence>
<comment type="caution">
    <text evidence="14">The sequence shown here is derived from an EMBL/GenBank/DDBJ whole genome shotgun (WGS) entry which is preliminary data.</text>
</comment>
<evidence type="ECO:0000313" key="15">
    <source>
        <dbReference type="Proteomes" id="UP000297890"/>
    </source>
</evidence>
<keyword evidence="6" id="KW-0732">Signal</keyword>
<dbReference type="Pfam" id="PF00263">
    <property type="entry name" value="Secretin"/>
    <property type="match status" value="1"/>
</dbReference>
<dbReference type="Pfam" id="PF03958">
    <property type="entry name" value="Secretin_N"/>
    <property type="match status" value="3"/>
</dbReference>
<feature type="domain" description="NolW-like" evidence="12">
    <location>
        <begin position="137"/>
        <end position="196"/>
    </location>
</feature>
<evidence type="ECO:0000256" key="5">
    <source>
        <dbReference type="ARBA" id="ARBA00022692"/>
    </source>
</evidence>
<dbReference type="InterPro" id="IPR001775">
    <property type="entry name" value="GspD/PilQ"/>
</dbReference>
<dbReference type="EMBL" id="SRIO01000006">
    <property type="protein sequence ID" value="TFZ82817.1"/>
    <property type="molecule type" value="Genomic_DNA"/>
</dbReference>
<dbReference type="InterPro" id="IPR004846">
    <property type="entry name" value="T2SS/T3SS_dom"/>
</dbReference>
<dbReference type="GO" id="GO:0015628">
    <property type="term" value="P:protein secretion by the type II secretion system"/>
    <property type="evidence" value="ECO:0007669"/>
    <property type="project" value="InterPro"/>
</dbReference>
<dbReference type="Pfam" id="PF21305">
    <property type="entry name" value="type_II_gspD_N0"/>
    <property type="match status" value="1"/>
</dbReference>
<dbReference type="InterPro" id="IPR013356">
    <property type="entry name" value="T2SS_GspD"/>
</dbReference>
<dbReference type="AlphaFoldDB" id="A0A4Z0FAX1"/>
<dbReference type="InterPro" id="IPR005644">
    <property type="entry name" value="NolW-like"/>
</dbReference>
<evidence type="ECO:0000256" key="9">
    <source>
        <dbReference type="ARBA" id="ARBA00023237"/>
    </source>
</evidence>
<feature type="domain" description="NolW-like" evidence="12">
    <location>
        <begin position="201"/>
        <end position="262"/>
    </location>
</feature>
<keyword evidence="3 10" id="KW-0813">Transport</keyword>
<accession>A0A4Z0FAX1</accession>
<feature type="domain" description="GspD-like N0" evidence="13">
    <location>
        <begin position="41"/>
        <end position="110"/>
    </location>
</feature>
<comment type="similarity">
    <text evidence="2">Belongs to the bacterial secretin family. GSP D subfamily.</text>
</comment>
<proteinExistence type="inferred from homology"/>
<evidence type="ECO:0000256" key="6">
    <source>
        <dbReference type="ARBA" id="ARBA00022729"/>
    </source>
</evidence>
<dbReference type="InterPro" id="IPR050810">
    <property type="entry name" value="Bact_Secretion_Sys_Channel"/>
</dbReference>
<dbReference type="PRINTS" id="PR00811">
    <property type="entry name" value="BCTERIALGSPD"/>
</dbReference>
<name>A0A4Z0FAX1_9GAMM</name>
<dbReference type="Proteomes" id="UP000297890">
    <property type="component" value="Unassembled WGS sequence"/>
</dbReference>
<evidence type="ECO:0000256" key="8">
    <source>
        <dbReference type="ARBA" id="ARBA00023136"/>
    </source>
</evidence>
<evidence type="ECO:0000256" key="1">
    <source>
        <dbReference type="ARBA" id="ARBA00004442"/>
    </source>
</evidence>
<evidence type="ECO:0000259" key="12">
    <source>
        <dbReference type="Pfam" id="PF03958"/>
    </source>
</evidence>
<keyword evidence="8" id="KW-0472">Membrane</keyword>
<dbReference type="OrthoDB" id="9775455at2"/>
<keyword evidence="4" id="KW-1134">Transmembrane beta strand</keyword>
<evidence type="ECO:0000256" key="7">
    <source>
        <dbReference type="ARBA" id="ARBA00022927"/>
    </source>
</evidence>
<dbReference type="Gene3D" id="3.30.1370.120">
    <property type="match status" value="3"/>
</dbReference>
<keyword evidence="7" id="KW-0653">Protein transport</keyword>